<proteinExistence type="predicted"/>
<keyword evidence="2" id="KW-1185">Reference proteome</keyword>
<name>A0A8E4ZK23_9CAUD</name>
<protein>
    <submittedName>
        <fullName evidence="1">Uncharacterized protein</fullName>
    </submittedName>
</protein>
<sequence>MLAVVIKLIRMNAIENAVVIKVGDRYFNSYKNKRILTAWSLAGANLFKPSDTLEIEKAEKKLKDKGYKTERKFVVVT</sequence>
<dbReference type="EMBL" id="MT732473">
    <property type="protein sequence ID" value="QQV91398.1"/>
    <property type="molecule type" value="Genomic_DNA"/>
</dbReference>
<organism evidence="1 2">
    <name type="scientific">Polaribacter phage Leef_1</name>
    <dbReference type="NCBI Taxonomy" id="2745684"/>
    <lineage>
        <taxon>Viruses</taxon>
        <taxon>Duplodnaviria</taxon>
        <taxon>Heunggongvirae</taxon>
        <taxon>Uroviricota</taxon>
        <taxon>Caudoviricetes</taxon>
        <taxon>Helgolandviridae</taxon>
        <taxon>Leefvirus</taxon>
        <taxon>Leefvirus Leef</taxon>
    </lineage>
</organism>
<reference evidence="1" key="1">
    <citation type="submission" date="2020-07" db="EMBL/GenBank/DDBJ databases">
        <title>Highly diverse flavobacterial phages as mortality factor during North Sea spring blooms.</title>
        <authorList>
            <person name="Bartlau N."/>
            <person name="Wichels A."/>
            <person name="Krohne G."/>
            <person name="Adriaenssens E.M."/>
            <person name="Heins A."/>
            <person name="Fuchs B.M."/>
            <person name="Amann R."/>
            <person name="Moraru C."/>
        </authorList>
    </citation>
    <scope>NUCLEOTIDE SEQUENCE</scope>
</reference>
<dbReference type="Proteomes" id="UP000693839">
    <property type="component" value="Segment"/>
</dbReference>
<accession>A0A8E4ZK23</accession>
<gene>
    <name evidence="1" type="ORF">Leef1_33</name>
</gene>
<evidence type="ECO:0000313" key="2">
    <source>
        <dbReference type="Proteomes" id="UP000693839"/>
    </source>
</evidence>
<evidence type="ECO:0000313" key="1">
    <source>
        <dbReference type="EMBL" id="QQV91398.1"/>
    </source>
</evidence>